<dbReference type="Pfam" id="PF00459">
    <property type="entry name" value="Inositol_P"/>
    <property type="match status" value="1"/>
</dbReference>
<dbReference type="Proteomes" id="UP000316628">
    <property type="component" value="Unassembled WGS sequence"/>
</dbReference>
<proteinExistence type="predicted"/>
<evidence type="ECO:0000256" key="4">
    <source>
        <dbReference type="PIRSR" id="PIRSR600760-2"/>
    </source>
</evidence>
<dbReference type="GO" id="GO:0008934">
    <property type="term" value="F:inositol monophosphate 1-phosphatase activity"/>
    <property type="evidence" value="ECO:0007669"/>
    <property type="project" value="TreeGrafter"/>
</dbReference>
<name>A0A543J835_9PSEU</name>
<dbReference type="PANTHER" id="PTHR20854">
    <property type="entry name" value="INOSITOL MONOPHOSPHATASE"/>
    <property type="match status" value="1"/>
</dbReference>
<dbReference type="Gene3D" id="3.30.540.10">
    <property type="entry name" value="Fructose-1,6-Bisphosphatase, subunit A, domain 1"/>
    <property type="match status" value="1"/>
</dbReference>
<dbReference type="PANTHER" id="PTHR20854:SF4">
    <property type="entry name" value="INOSITOL-1-MONOPHOSPHATASE-RELATED"/>
    <property type="match status" value="1"/>
</dbReference>
<keyword evidence="1 4" id="KW-0479">Metal-binding</keyword>
<dbReference type="CDD" id="cd01637">
    <property type="entry name" value="IMPase_like"/>
    <property type="match status" value="1"/>
</dbReference>
<keyword evidence="3 4" id="KW-0460">Magnesium</keyword>
<dbReference type="InterPro" id="IPR000760">
    <property type="entry name" value="Inositol_monophosphatase-like"/>
</dbReference>
<dbReference type="AlphaFoldDB" id="A0A543J835"/>
<evidence type="ECO:0000256" key="2">
    <source>
        <dbReference type="ARBA" id="ARBA00022801"/>
    </source>
</evidence>
<dbReference type="SUPFAM" id="SSF56655">
    <property type="entry name" value="Carbohydrate phosphatase"/>
    <property type="match status" value="1"/>
</dbReference>
<evidence type="ECO:0000313" key="5">
    <source>
        <dbReference type="EMBL" id="TQM78995.1"/>
    </source>
</evidence>
<dbReference type="GO" id="GO:0046872">
    <property type="term" value="F:metal ion binding"/>
    <property type="evidence" value="ECO:0007669"/>
    <property type="project" value="UniProtKB-KW"/>
</dbReference>
<dbReference type="Gene3D" id="3.40.190.80">
    <property type="match status" value="1"/>
</dbReference>
<reference evidence="5 6" key="1">
    <citation type="submission" date="2019-06" db="EMBL/GenBank/DDBJ databases">
        <title>Sequencing the genomes of 1000 actinobacteria strains.</title>
        <authorList>
            <person name="Klenk H.-P."/>
        </authorList>
    </citation>
    <scope>NUCLEOTIDE SEQUENCE [LARGE SCALE GENOMIC DNA]</scope>
    <source>
        <strain evidence="5 6">DSM 45456</strain>
    </source>
</reference>
<comment type="caution">
    <text evidence="5">The sequence shown here is derived from an EMBL/GenBank/DDBJ whole genome shotgun (WGS) entry which is preliminary data.</text>
</comment>
<keyword evidence="6" id="KW-1185">Reference proteome</keyword>
<feature type="binding site" evidence="4">
    <location>
        <position position="81"/>
    </location>
    <ligand>
        <name>Mg(2+)</name>
        <dbReference type="ChEBI" id="CHEBI:18420"/>
        <label>1</label>
        <note>catalytic</note>
    </ligand>
</feature>
<evidence type="ECO:0000256" key="1">
    <source>
        <dbReference type="ARBA" id="ARBA00022723"/>
    </source>
</evidence>
<feature type="binding site" evidence="4">
    <location>
        <position position="83"/>
    </location>
    <ligand>
        <name>Mg(2+)</name>
        <dbReference type="ChEBI" id="CHEBI:18420"/>
        <label>1</label>
        <note>catalytic</note>
    </ligand>
</feature>
<evidence type="ECO:0000313" key="6">
    <source>
        <dbReference type="Proteomes" id="UP000316628"/>
    </source>
</evidence>
<dbReference type="PROSITE" id="PS00629">
    <property type="entry name" value="IMP_1"/>
    <property type="match status" value="1"/>
</dbReference>
<protein>
    <submittedName>
        <fullName evidence="5">Myo-inositol-1(Or 4)-monophosphatase</fullName>
    </submittedName>
</protein>
<organism evidence="5 6">
    <name type="scientific">Saccharothrix saharensis</name>
    <dbReference type="NCBI Taxonomy" id="571190"/>
    <lineage>
        <taxon>Bacteria</taxon>
        <taxon>Bacillati</taxon>
        <taxon>Actinomycetota</taxon>
        <taxon>Actinomycetes</taxon>
        <taxon>Pseudonocardiales</taxon>
        <taxon>Pseudonocardiaceae</taxon>
        <taxon>Saccharothrix</taxon>
    </lineage>
</organism>
<dbReference type="EMBL" id="VFPP01000001">
    <property type="protein sequence ID" value="TQM78995.1"/>
    <property type="molecule type" value="Genomic_DNA"/>
</dbReference>
<dbReference type="InterPro" id="IPR020583">
    <property type="entry name" value="Inositol_monoP_metal-BS"/>
</dbReference>
<feature type="binding site" evidence="4">
    <location>
        <position position="84"/>
    </location>
    <ligand>
        <name>Mg(2+)</name>
        <dbReference type="ChEBI" id="CHEBI:18420"/>
        <label>1</label>
        <note>catalytic</note>
    </ligand>
</feature>
<accession>A0A543J835</accession>
<keyword evidence="2" id="KW-0378">Hydrolase</keyword>
<dbReference type="PRINTS" id="PR00377">
    <property type="entry name" value="IMPHPHTASES"/>
</dbReference>
<dbReference type="GO" id="GO:0006020">
    <property type="term" value="P:inositol metabolic process"/>
    <property type="evidence" value="ECO:0007669"/>
    <property type="project" value="TreeGrafter"/>
</dbReference>
<sequence>MGATEFVDEVLREAGRLLLDLQEGSASSATRKRGADLVTAADRCSEALILRALRGRYPRDAVLAEESGALSGDPDRVWVVDPLDGTGNYVRGLRPWGVTMALVVRGAVVVGGFHDPLAGTTVLAERGGGAWMDGQRLVTGGGPTPVAVPTVGLSASAPPLRDEARALLNAMWDHGAELRMSGCGAAALASVARGRLSAFVEIDGGPWDYAAGALAVREAGGRATTLTGGEVDHTSTTVLAAGDAALHAELAGLVGEVRGNG</sequence>
<dbReference type="GO" id="GO:0007165">
    <property type="term" value="P:signal transduction"/>
    <property type="evidence" value="ECO:0007669"/>
    <property type="project" value="TreeGrafter"/>
</dbReference>
<dbReference type="OrthoDB" id="9772456at2"/>
<feature type="binding site" evidence="4">
    <location>
        <position position="65"/>
    </location>
    <ligand>
        <name>Mg(2+)</name>
        <dbReference type="ChEBI" id="CHEBI:18420"/>
        <label>1</label>
        <note>catalytic</note>
    </ligand>
</feature>
<feature type="binding site" evidence="4">
    <location>
        <position position="208"/>
    </location>
    <ligand>
        <name>Mg(2+)</name>
        <dbReference type="ChEBI" id="CHEBI:18420"/>
        <label>1</label>
        <note>catalytic</note>
    </ligand>
</feature>
<gene>
    <name evidence="5" type="ORF">FHX81_1287</name>
</gene>
<evidence type="ECO:0000256" key="3">
    <source>
        <dbReference type="ARBA" id="ARBA00022842"/>
    </source>
</evidence>
<dbReference type="RefSeq" id="WP_141975972.1">
    <property type="nucleotide sequence ID" value="NZ_VFPP01000001.1"/>
</dbReference>
<comment type="cofactor">
    <cofactor evidence="4">
        <name>Mg(2+)</name>
        <dbReference type="ChEBI" id="CHEBI:18420"/>
    </cofactor>
</comment>